<evidence type="ECO:0000256" key="1">
    <source>
        <dbReference type="ARBA" id="ARBA00022490"/>
    </source>
</evidence>
<feature type="binding site" evidence="6">
    <location>
        <position position="237"/>
    </location>
    <ligand>
        <name>hybrid [4Fe-2O-2S] cluster</name>
        <dbReference type="ChEBI" id="CHEBI:60519"/>
    </ligand>
</feature>
<comment type="caution">
    <text evidence="7">The sequence shown here is derived from an EMBL/GenBank/DDBJ whole genome shotgun (WGS) entry which is preliminary data.</text>
</comment>
<dbReference type="Gene3D" id="1.20.1270.20">
    <property type="match status" value="2"/>
</dbReference>
<feature type="binding site" description="via persulfide group" evidence="6">
    <location>
        <position position="375"/>
    </location>
    <ligand>
        <name>hybrid [4Fe-2O-2S] cluster</name>
        <dbReference type="ChEBI" id="CHEBI:60519"/>
    </ligand>
</feature>
<dbReference type="InterPro" id="IPR011254">
    <property type="entry name" value="Prismane-like_sf"/>
</dbReference>
<dbReference type="NCBIfam" id="TIGR01703">
    <property type="entry name" value="hybrid_clust"/>
    <property type="match status" value="1"/>
</dbReference>
<feature type="binding site" evidence="6">
    <location>
        <position position="21"/>
    </location>
    <ligand>
        <name>[4Fe-4S] cluster</name>
        <dbReference type="ChEBI" id="CHEBI:49883"/>
    </ligand>
</feature>
<dbReference type="EMBL" id="JBHSSL010000025">
    <property type="protein sequence ID" value="MFC6169855.1"/>
    <property type="molecule type" value="Genomic_DNA"/>
</dbReference>
<keyword evidence="5 6" id="KW-0411">Iron-sulfur</keyword>
<feature type="binding site" evidence="6">
    <location>
        <position position="462"/>
    </location>
    <ligand>
        <name>hybrid [4Fe-2O-2S] cluster</name>
        <dbReference type="ChEBI" id="CHEBI:60519"/>
    </ligand>
</feature>
<protein>
    <recommendedName>
        <fullName evidence="6">Hydroxylamine reductase</fullName>
        <ecNumber evidence="6">1.7.99.1</ecNumber>
    </recommendedName>
    <alternativeName>
        <fullName evidence="6">Hybrid-cluster protein</fullName>
        <shortName evidence="6">HCP</shortName>
    </alternativeName>
    <alternativeName>
        <fullName evidence="6">Prismane protein</fullName>
    </alternativeName>
</protein>
<evidence type="ECO:0000256" key="5">
    <source>
        <dbReference type="ARBA" id="ARBA00023014"/>
    </source>
</evidence>
<dbReference type="NCBIfam" id="NF003658">
    <property type="entry name" value="PRK05290.1"/>
    <property type="match status" value="1"/>
</dbReference>
<comment type="similarity">
    <text evidence="6">Belongs to the HCP family.</text>
</comment>
<comment type="cofactor">
    <cofactor evidence="6">
        <name>[4Fe-4S] cluster</name>
        <dbReference type="ChEBI" id="CHEBI:49883"/>
    </cofactor>
    <text evidence="6">Binds 1 [4Fe-4S] cluster.</text>
</comment>
<proteinExistence type="inferred from homology"/>
<evidence type="ECO:0000256" key="3">
    <source>
        <dbReference type="ARBA" id="ARBA00023002"/>
    </source>
</evidence>
<dbReference type="InterPro" id="IPR004137">
    <property type="entry name" value="HCP/CODH"/>
</dbReference>
<sequence>MVVKESMFCFQCEQTMQGIACEHGGVCGKTVETANLQDDVIGALIGLAKVVPPENTTTPLARLVLDGLFTTLTNVNFDDPAIQVILDKIEAAAADVEVYDMQQLWHNADDDIRSLKTLVLLGLKGMAAYAHQAAVLAYTDDTVNQFFLKALRMIGDDEATQEDLLALTMETGHVNFAAMKLLDQANTEVYGNPRPTEVPLTIEPGPFIVISGHDLYDLKQLLDQTAGKGINVYTHGEMLPAHGYPALKAYPQLKGNFGTAWQNQQKEFKKLPAPILFTTNCIMPVGKSYRDRVYTTSVVGYPDMVHIGADKDFTPLIDQALALGGYTEPQELTGINGGHTVTTGFGHDFVLSKADTVIKAVKDGELQHIILVGGCDGARVGRNYYTQFVEAAPENTLILTCACGKFRFNDMNLGTVAGLPRMMDMGQCNDSYSAIKVALALADAFDCEVNDLPLTLVLSWYEQKAVSVLLTLLALGIKNIHLGPTLPAFVSPHVLDYLVENFALTPITTAKADLARILTPQM</sequence>
<feature type="modified residue" description="Cysteine persulfide" evidence="6">
    <location>
        <position position="375"/>
    </location>
</feature>
<dbReference type="HAMAP" id="MF_00069">
    <property type="entry name" value="Hydroxylam_reduct"/>
    <property type="match status" value="1"/>
</dbReference>
<evidence type="ECO:0000256" key="4">
    <source>
        <dbReference type="ARBA" id="ARBA00023004"/>
    </source>
</evidence>
<dbReference type="EC" id="1.7.99.1" evidence="6"/>
<dbReference type="InterPro" id="IPR016099">
    <property type="entry name" value="Prismane-like_a/b-sand"/>
</dbReference>
<dbReference type="Gene3D" id="3.40.50.2030">
    <property type="match status" value="2"/>
</dbReference>
<keyword evidence="1 6" id="KW-0963">Cytoplasm</keyword>
<dbReference type="PANTHER" id="PTHR30109:SF0">
    <property type="entry name" value="HYDROXYLAMINE REDUCTASE"/>
    <property type="match status" value="1"/>
</dbReference>
<comment type="cofactor">
    <cofactor evidence="6">
        <name>hybrid [4Fe-2O-2S] cluster</name>
        <dbReference type="ChEBI" id="CHEBI:60519"/>
    </cofactor>
    <text evidence="6">Binds 1 hybrid [4Fe-2O-2S] cluster.</text>
</comment>
<dbReference type="InterPro" id="IPR010048">
    <property type="entry name" value="Hydroxylam_reduct"/>
</dbReference>
<evidence type="ECO:0000313" key="7">
    <source>
        <dbReference type="EMBL" id="MFC6169855.1"/>
    </source>
</evidence>
<organism evidence="7 8">
    <name type="scientific">Loigolactobacillus jiayinensis</name>
    <dbReference type="NCBI Taxonomy" id="2486016"/>
    <lineage>
        <taxon>Bacteria</taxon>
        <taxon>Bacillati</taxon>
        <taxon>Bacillota</taxon>
        <taxon>Bacilli</taxon>
        <taxon>Lactobacillales</taxon>
        <taxon>Lactobacillaceae</taxon>
        <taxon>Loigolactobacillus</taxon>
    </lineage>
</organism>
<feature type="binding site" evidence="6">
    <location>
        <position position="213"/>
    </location>
    <ligand>
        <name>hybrid [4Fe-2O-2S] cluster</name>
        <dbReference type="ChEBI" id="CHEBI:60519"/>
    </ligand>
</feature>
<feature type="binding site" evidence="6">
    <location>
        <position position="9"/>
    </location>
    <ligand>
        <name>[4Fe-4S] cluster</name>
        <dbReference type="ChEBI" id="CHEBI:49883"/>
    </ligand>
</feature>
<dbReference type="PIRSF" id="PIRSF000076">
    <property type="entry name" value="HCP"/>
    <property type="match status" value="1"/>
</dbReference>
<evidence type="ECO:0000256" key="6">
    <source>
        <dbReference type="HAMAP-Rule" id="MF_00069"/>
    </source>
</evidence>
<feature type="binding site" evidence="6">
    <location>
        <position position="27"/>
    </location>
    <ligand>
        <name>[4Fe-4S] cluster</name>
        <dbReference type="ChEBI" id="CHEBI:49883"/>
    </ligand>
</feature>
<keyword evidence="2 6" id="KW-0479">Metal-binding</keyword>
<evidence type="ECO:0000313" key="8">
    <source>
        <dbReference type="Proteomes" id="UP001596289"/>
    </source>
</evidence>
<comment type="function">
    <text evidence="6">Catalyzes the reduction of hydroxylamine to form NH(3) and H(2)O.</text>
</comment>
<gene>
    <name evidence="6 7" type="primary">hcp</name>
    <name evidence="7" type="synonym">priS</name>
    <name evidence="7" type="ORF">ACFQGP_04580</name>
</gene>
<accession>A0ABW1RAC6</accession>
<keyword evidence="6" id="KW-0004">4Fe-4S</keyword>
<dbReference type="SUPFAM" id="SSF56821">
    <property type="entry name" value="Prismane protein-like"/>
    <property type="match status" value="1"/>
</dbReference>
<feature type="binding site" evidence="6">
    <location>
        <position position="281"/>
    </location>
    <ligand>
        <name>hybrid [4Fe-2O-2S] cluster</name>
        <dbReference type="ChEBI" id="CHEBI:60519"/>
    </ligand>
</feature>
<dbReference type="Proteomes" id="UP001596289">
    <property type="component" value="Unassembled WGS sequence"/>
</dbReference>
<keyword evidence="3 6" id="KW-0560">Oxidoreductase</keyword>
<name>A0ABW1RAC6_9LACO</name>
<evidence type="ECO:0000256" key="2">
    <source>
        <dbReference type="ARBA" id="ARBA00022723"/>
    </source>
</evidence>
<feature type="binding site" evidence="6">
    <location>
        <position position="403"/>
    </location>
    <ligand>
        <name>hybrid [4Fe-2O-2S] cluster</name>
        <dbReference type="ChEBI" id="CHEBI:60519"/>
    </ligand>
</feature>
<feature type="binding site" evidence="6">
    <location>
        <position position="12"/>
    </location>
    <ligand>
        <name>[4Fe-4S] cluster</name>
        <dbReference type="ChEBI" id="CHEBI:49883"/>
    </ligand>
</feature>
<feature type="binding site" evidence="6">
    <location>
        <position position="428"/>
    </location>
    <ligand>
        <name>hybrid [4Fe-2O-2S] cluster</name>
        <dbReference type="ChEBI" id="CHEBI:60519"/>
    </ligand>
</feature>
<reference evidence="8" key="1">
    <citation type="journal article" date="2019" name="Int. J. Syst. Evol. Microbiol.">
        <title>The Global Catalogue of Microorganisms (GCM) 10K type strain sequencing project: providing services to taxonomists for standard genome sequencing and annotation.</title>
        <authorList>
            <consortium name="The Broad Institute Genomics Platform"/>
            <consortium name="The Broad Institute Genome Sequencing Center for Infectious Disease"/>
            <person name="Wu L."/>
            <person name="Ma J."/>
        </authorList>
    </citation>
    <scope>NUCLEOTIDE SEQUENCE [LARGE SCALE GENOMIC DNA]</scope>
    <source>
        <strain evidence="8">CCM 8904</strain>
    </source>
</reference>
<comment type="subcellular location">
    <subcellularLocation>
        <location evidence="6">Cytoplasm</location>
    </subcellularLocation>
</comment>
<keyword evidence="4 6" id="KW-0408">Iron</keyword>
<dbReference type="GO" id="GO:0050418">
    <property type="term" value="F:hydroxylamine reductase activity"/>
    <property type="evidence" value="ECO:0007669"/>
    <property type="project" value="UniProtKB-EC"/>
</dbReference>
<dbReference type="InterPro" id="IPR016100">
    <property type="entry name" value="Prismane_a-bundle"/>
</dbReference>
<feature type="binding site" evidence="6">
    <location>
        <position position="464"/>
    </location>
    <ligand>
        <name>hybrid [4Fe-2O-2S] cluster</name>
        <dbReference type="ChEBI" id="CHEBI:60519"/>
    </ligand>
</feature>
<keyword evidence="8" id="KW-1185">Reference proteome</keyword>
<dbReference type="PANTHER" id="PTHR30109">
    <property type="entry name" value="HYDROXYLAMINE REDUCTASE"/>
    <property type="match status" value="1"/>
</dbReference>
<dbReference type="RefSeq" id="WP_225418763.1">
    <property type="nucleotide sequence ID" value="NZ_JBHSSL010000025.1"/>
</dbReference>
<comment type="catalytic activity">
    <reaction evidence="6">
        <text>A + NH4(+) + H2O = hydroxylamine + AH2 + H(+)</text>
        <dbReference type="Rhea" id="RHEA:22052"/>
        <dbReference type="ChEBI" id="CHEBI:13193"/>
        <dbReference type="ChEBI" id="CHEBI:15377"/>
        <dbReference type="ChEBI" id="CHEBI:15378"/>
        <dbReference type="ChEBI" id="CHEBI:15429"/>
        <dbReference type="ChEBI" id="CHEBI:17499"/>
        <dbReference type="ChEBI" id="CHEBI:28938"/>
        <dbReference type="EC" id="1.7.99.1"/>
    </reaction>
</comment>
<dbReference type="Pfam" id="PF03063">
    <property type="entry name" value="Prismane"/>
    <property type="match status" value="1"/>
</dbReference>